<dbReference type="PROSITE" id="PS51257">
    <property type="entry name" value="PROKAR_LIPOPROTEIN"/>
    <property type="match status" value="1"/>
</dbReference>
<dbReference type="Proteomes" id="UP000292262">
    <property type="component" value="Unassembled WGS sequence"/>
</dbReference>
<keyword evidence="2" id="KW-0472">Membrane</keyword>
<evidence type="ECO:0000313" key="4">
    <source>
        <dbReference type="Proteomes" id="UP000292262"/>
    </source>
</evidence>
<organism evidence="3 4">
    <name type="scientific">Aquimarina brevivitae</name>
    <dbReference type="NCBI Taxonomy" id="323412"/>
    <lineage>
        <taxon>Bacteria</taxon>
        <taxon>Pseudomonadati</taxon>
        <taxon>Bacteroidota</taxon>
        <taxon>Flavobacteriia</taxon>
        <taxon>Flavobacteriales</taxon>
        <taxon>Flavobacteriaceae</taxon>
        <taxon>Aquimarina</taxon>
    </lineage>
</organism>
<dbReference type="NCBIfam" id="TIGR01845">
    <property type="entry name" value="outer_NodT"/>
    <property type="match status" value="1"/>
</dbReference>
<dbReference type="GO" id="GO:0005886">
    <property type="term" value="C:plasma membrane"/>
    <property type="evidence" value="ECO:0007669"/>
    <property type="project" value="UniProtKB-SubCell"/>
</dbReference>
<keyword evidence="4" id="KW-1185">Reference proteome</keyword>
<dbReference type="AlphaFoldDB" id="A0A4Q7P1C5"/>
<name>A0A4Q7P1C5_9FLAO</name>
<evidence type="ECO:0000256" key="2">
    <source>
        <dbReference type="RuleBase" id="RU362097"/>
    </source>
</evidence>
<proteinExistence type="inferred from homology"/>
<protein>
    <submittedName>
        <fullName evidence="3">NodT family efflux transporter outer membrane factor (OMF) lipoprotein</fullName>
    </submittedName>
</protein>
<accession>A0A4Q7P1C5</accession>
<comment type="caution">
    <text evidence="3">The sequence shown here is derived from an EMBL/GenBank/DDBJ whole genome shotgun (WGS) entry which is preliminary data.</text>
</comment>
<keyword evidence="2" id="KW-0564">Palmitate</keyword>
<gene>
    <name evidence="3" type="ORF">EV197_2216</name>
</gene>
<dbReference type="InterPro" id="IPR010131">
    <property type="entry name" value="MdtP/NodT-like"/>
</dbReference>
<keyword evidence="2 3" id="KW-0449">Lipoprotein</keyword>
<evidence type="ECO:0000313" key="3">
    <source>
        <dbReference type="EMBL" id="RZS93636.1"/>
    </source>
</evidence>
<dbReference type="RefSeq" id="WP_130286754.1">
    <property type="nucleotide sequence ID" value="NZ_SGXE01000002.1"/>
</dbReference>
<keyword evidence="2" id="KW-1134">Transmembrane beta strand</keyword>
<dbReference type="Gene3D" id="2.20.200.10">
    <property type="entry name" value="Outer membrane efflux proteins (OEP)"/>
    <property type="match status" value="1"/>
</dbReference>
<dbReference type="EMBL" id="SGXE01000002">
    <property type="protein sequence ID" value="RZS93636.1"/>
    <property type="molecule type" value="Genomic_DNA"/>
</dbReference>
<dbReference type="PANTHER" id="PTHR30203:SF33">
    <property type="entry name" value="BLR4455 PROTEIN"/>
    <property type="match status" value="1"/>
</dbReference>
<dbReference type="InterPro" id="IPR003423">
    <property type="entry name" value="OMP_efflux"/>
</dbReference>
<dbReference type="Gene3D" id="1.20.1600.10">
    <property type="entry name" value="Outer membrane efflux proteins (OEP)"/>
    <property type="match status" value="1"/>
</dbReference>
<dbReference type="GO" id="GO:0015562">
    <property type="term" value="F:efflux transmembrane transporter activity"/>
    <property type="evidence" value="ECO:0007669"/>
    <property type="project" value="InterPro"/>
</dbReference>
<comment type="subcellular location">
    <subcellularLocation>
        <location evidence="2">Cell membrane</location>
        <topology evidence="2">Lipid-anchor</topology>
    </subcellularLocation>
</comment>
<keyword evidence="2" id="KW-0812">Transmembrane</keyword>
<evidence type="ECO:0000256" key="1">
    <source>
        <dbReference type="ARBA" id="ARBA00007613"/>
    </source>
</evidence>
<dbReference type="SUPFAM" id="SSF56954">
    <property type="entry name" value="Outer membrane efflux proteins (OEP)"/>
    <property type="match status" value="1"/>
</dbReference>
<sequence length="479" mass="54637">MKLILRILLSKLFCQTRLRPLTIISIFLLIQACSPKLKDIEAPIENPNMFSNNGKVALPEKWWHSFEDPQLNQLIDEALANNFNLTSAWHRMIAANAIRKRTSTNLLPILDLGAQTAVSRPEPDFAGGENTQLGGTVSYEVDLWGRIRASVDAEEFRANASYYDYQAIAMSLSAEIARTWFQLVTLKKQLQLSKAQIKTNEKAIRLIRIRFGGGQIKGVDILRQRQLLEQTKELQIIYETNLALLKNQLAVLTGVPAQNYELEVAEELPDLPALPQTGLPLELIRRRPDILREYNTLLALDRDMAAAVANKFPRLSFNVTAQARSNTYSELFNNWAYTLRGNLFGPLLYWGRLRAEVTRTEAVKNEQLYQYGQAVLTAFREVEDALIQEKNQQKRIDILTNRVAMAEKVNDQLQIEFTNGGSNYLDVLLSLSQQQQLQRDLLDALQEQYEIRIALYRAIAGDFKTEREQAYEGPIPKEN</sequence>
<comment type="similarity">
    <text evidence="1 2">Belongs to the outer membrane factor (OMF) (TC 1.B.17) family.</text>
</comment>
<reference evidence="3 4" key="1">
    <citation type="submission" date="2019-02" db="EMBL/GenBank/DDBJ databases">
        <title>Genomic Encyclopedia of Type Strains, Phase IV (KMG-IV): sequencing the most valuable type-strain genomes for metagenomic binning, comparative biology and taxonomic classification.</title>
        <authorList>
            <person name="Goeker M."/>
        </authorList>
    </citation>
    <scope>NUCLEOTIDE SEQUENCE [LARGE SCALE GENOMIC DNA]</scope>
    <source>
        <strain evidence="3 4">DSM 17196</strain>
    </source>
</reference>
<dbReference type="Pfam" id="PF02321">
    <property type="entry name" value="OEP"/>
    <property type="match status" value="2"/>
</dbReference>
<dbReference type="PANTHER" id="PTHR30203">
    <property type="entry name" value="OUTER MEMBRANE CATION EFFLUX PROTEIN"/>
    <property type="match status" value="1"/>
</dbReference>
<dbReference type="OrthoDB" id="9770517at2"/>